<gene>
    <name evidence="7" type="ORF">BJ508DRAFT_242779</name>
</gene>
<dbReference type="Pfam" id="PF00067">
    <property type="entry name" value="p450"/>
    <property type="match status" value="1"/>
</dbReference>
<keyword evidence="5" id="KW-0503">Monooxygenase</keyword>
<dbReference type="InterPro" id="IPR050121">
    <property type="entry name" value="Cytochrome_P450_monoxygenase"/>
</dbReference>
<reference evidence="7 8" key="1">
    <citation type="journal article" date="2018" name="Nat. Ecol. Evol.">
        <title>Pezizomycetes genomes reveal the molecular basis of ectomycorrhizal truffle lifestyle.</title>
        <authorList>
            <person name="Murat C."/>
            <person name="Payen T."/>
            <person name="Noel B."/>
            <person name="Kuo A."/>
            <person name="Morin E."/>
            <person name="Chen J."/>
            <person name="Kohler A."/>
            <person name="Krizsan K."/>
            <person name="Balestrini R."/>
            <person name="Da Silva C."/>
            <person name="Montanini B."/>
            <person name="Hainaut M."/>
            <person name="Levati E."/>
            <person name="Barry K.W."/>
            <person name="Belfiori B."/>
            <person name="Cichocki N."/>
            <person name="Clum A."/>
            <person name="Dockter R.B."/>
            <person name="Fauchery L."/>
            <person name="Guy J."/>
            <person name="Iotti M."/>
            <person name="Le Tacon F."/>
            <person name="Lindquist E.A."/>
            <person name="Lipzen A."/>
            <person name="Malagnac F."/>
            <person name="Mello A."/>
            <person name="Molinier V."/>
            <person name="Miyauchi S."/>
            <person name="Poulain J."/>
            <person name="Riccioni C."/>
            <person name="Rubini A."/>
            <person name="Sitrit Y."/>
            <person name="Splivallo R."/>
            <person name="Traeger S."/>
            <person name="Wang M."/>
            <person name="Zifcakova L."/>
            <person name="Wipf D."/>
            <person name="Zambonelli A."/>
            <person name="Paolocci F."/>
            <person name="Nowrousian M."/>
            <person name="Ottonello S."/>
            <person name="Baldrian P."/>
            <person name="Spatafora J.W."/>
            <person name="Henrissat B."/>
            <person name="Nagy L.G."/>
            <person name="Aury J.M."/>
            <person name="Wincker P."/>
            <person name="Grigoriev I.V."/>
            <person name="Bonfante P."/>
            <person name="Martin F.M."/>
        </authorList>
    </citation>
    <scope>NUCLEOTIDE SEQUENCE [LARGE SCALE GENOMIC DNA]</scope>
    <source>
        <strain evidence="7 8">RN42</strain>
    </source>
</reference>
<dbReference type="AlphaFoldDB" id="A0A3N4I2K0"/>
<keyword evidence="3 4" id="KW-0408">Iron</keyword>
<protein>
    <submittedName>
        <fullName evidence="7">Cytochrome P450</fullName>
    </submittedName>
</protein>
<comment type="cofactor">
    <cofactor evidence="1 4">
        <name>heme</name>
        <dbReference type="ChEBI" id="CHEBI:30413"/>
    </cofactor>
</comment>
<dbReference type="PRINTS" id="PR00463">
    <property type="entry name" value="EP450I"/>
</dbReference>
<dbReference type="GO" id="GO:0004497">
    <property type="term" value="F:monooxygenase activity"/>
    <property type="evidence" value="ECO:0007669"/>
    <property type="project" value="UniProtKB-KW"/>
</dbReference>
<dbReference type="GO" id="GO:0020037">
    <property type="term" value="F:heme binding"/>
    <property type="evidence" value="ECO:0007669"/>
    <property type="project" value="InterPro"/>
</dbReference>
<dbReference type="OrthoDB" id="3945418at2759"/>
<dbReference type="InterPro" id="IPR002401">
    <property type="entry name" value="Cyt_P450_E_grp-I"/>
</dbReference>
<dbReference type="InterPro" id="IPR001128">
    <property type="entry name" value="Cyt_P450"/>
</dbReference>
<evidence type="ECO:0000256" key="2">
    <source>
        <dbReference type="ARBA" id="ARBA00022723"/>
    </source>
</evidence>
<proteinExistence type="inferred from homology"/>
<dbReference type="InterPro" id="IPR036396">
    <property type="entry name" value="Cyt_P450_sf"/>
</dbReference>
<keyword evidence="6" id="KW-0472">Membrane</keyword>
<dbReference type="Gene3D" id="1.10.630.10">
    <property type="entry name" value="Cytochrome P450"/>
    <property type="match status" value="1"/>
</dbReference>
<dbReference type="GO" id="GO:0005506">
    <property type="term" value="F:iron ion binding"/>
    <property type="evidence" value="ECO:0007669"/>
    <property type="project" value="InterPro"/>
</dbReference>
<dbReference type="PRINTS" id="PR00385">
    <property type="entry name" value="P450"/>
</dbReference>
<keyword evidence="8" id="KW-1185">Reference proteome</keyword>
<comment type="similarity">
    <text evidence="5">Belongs to the cytochrome P450 family.</text>
</comment>
<feature type="transmembrane region" description="Helical" evidence="6">
    <location>
        <begin position="12"/>
        <end position="37"/>
    </location>
</feature>
<keyword evidence="2 4" id="KW-0479">Metal-binding</keyword>
<dbReference type="InterPro" id="IPR017972">
    <property type="entry name" value="Cyt_P450_CS"/>
</dbReference>
<dbReference type="STRING" id="1160509.A0A3N4I2K0"/>
<organism evidence="7 8">
    <name type="scientific">Ascobolus immersus RN42</name>
    <dbReference type="NCBI Taxonomy" id="1160509"/>
    <lineage>
        <taxon>Eukaryota</taxon>
        <taxon>Fungi</taxon>
        <taxon>Dikarya</taxon>
        <taxon>Ascomycota</taxon>
        <taxon>Pezizomycotina</taxon>
        <taxon>Pezizomycetes</taxon>
        <taxon>Pezizales</taxon>
        <taxon>Ascobolaceae</taxon>
        <taxon>Ascobolus</taxon>
    </lineage>
</organism>
<dbReference type="CDD" id="cd11062">
    <property type="entry name" value="CYP58-like"/>
    <property type="match status" value="1"/>
</dbReference>
<dbReference type="PANTHER" id="PTHR24305">
    <property type="entry name" value="CYTOCHROME P450"/>
    <property type="match status" value="1"/>
</dbReference>
<dbReference type="EMBL" id="ML119751">
    <property type="protein sequence ID" value="RPA76094.1"/>
    <property type="molecule type" value="Genomic_DNA"/>
</dbReference>
<evidence type="ECO:0000256" key="1">
    <source>
        <dbReference type="ARBA" id="ARBA00001971"/>
    </source>
</evidence>
<keyword evidence="6" id="KW-0812">Transmembrane</keyword>
<dbReference type="PROSITE" id="PS00086">
    <property type="entry name" value="CYTOCHROME_P450"/>
    <property type="match status" value="1"/>
</dbReference>
<dbReference type="PANTHER" id="PTHR24305:SF218">
    <property type="entry name" value="P450, PUTATIVE (EUROFUNG)-RELATED"/>
    <property type="match status" value="1"/>
</dbReference>
<dbReference type="Proteomes" id="UP000275078">
    <property type="component" value="Unassembled WGS sequence"/>
</dbReference>
<evidence type="ECO:0000313" key="7">
    <source>
        <dbReference type="EMBL" id="RPA76094.1"/>
    </source>
</evidence>
<dbReference type="SUPFAM" id="SSF48264">
    <property type="entry name" value="Cytochrome P450"/>
    <property type="match status" value="1"/>
</dbReference>
<evidence type="ECO:0000256" key="5">
    <source>
        <dbReference type="RuleBase" id="RU000461"/>
    </source>
</evidence>
<name>A0A3N4I2K0_ASCIM</name>
<evidence type="ECO:0000256" key="3">
    <source>
        <dbReference type="ARBA" id="ARBA00023004"/>
    </source>
</evidence>
<evidence type="ECO:0000256" key="4">
    <source>
        <dbReference type="PIRSR" id="PIRSR602401-1"/>
    </source>
</evidence>
<evidence type="ECO:0000313" key="8">
    <source>
        <dbReference type="Proteomes" id="UP000275078"/>
    </source>
</evidence>
<evidence type="ECO:0000256" key="6">
    <source>
        <dbReference type="SAM" id="Phobius"/>
    </source>
</evidence>
<keyword evidence="4 5" id="KW-0349">Heme</keyword>
<accession>A0A3N4I2K0</accession>
<dbReference type="GO" id="GO:0016705">
    <property type="term" value="F:oxidoreductase activity, acting on paired donors, with incorporation or reduction of molecular oxygen"/>
    <property type="evidence" value="ECO:0007669"/>
    <property type="project" value="InterPro"/>
</dbReference>
<sequence length="516" mass="59627">MFFSFQTVRGLTFLQLCAISIGLFFTHALFTAIYNVYFHPLRNFPGPFWAKVTIFYEYYWDNIQDGQFTNHCYEVLHPKYGPVVRVAPHKLRVNGTGDFFKIHAMGTTFTKDPHFYSHGNREGVLALLENKPHHERRKLLAPLFSKTTIAKLQPLVQEKIDRLLIRIKADERKAGLRRDRYVFDCFRYFQAIVSDVLMKFAFEKSYDALGQESLTHSLLESSEKLIENIPTFKYLPGWAHKIIQAVPPWLAQIILKPIGEHSRFQAQIFTEIVDLFKRKNAGLLKPRAANEPPTVFSELIDIYPSEHALSNDSVTIYSAGSITVTHNLSHAVFLLAKNKVIHQRVFQEIKAIWPTLETRPSYEQLEKLPYLTAVVKEVLRLSPGVIGGIARRVPKGGVTLSDRFIPEDTSIDSSIYNMNMNPDVFHDPFKFDPERWLQPDSILLEKYSVSFGLGSRNCLGIYLAYLEIYMILAAIIRNFEWECTEVCEREGWKWVDRWSPAKRGDPGTFYFKSRAE</sequence>
<keyword evidence="6" id="KW-1133">Transmembrane helix</keyword>
<feature type="binding site" description="axial binding residue" evidence="4">
    <location>
        <position position="458"/>
    </location>
    <ligand>
        <name>heme</name>
        <dbReference type="ChEBI" id="CHEBI:30413"/>
    </ligand>
    <ligandPart>
        <name>Fe</name>
        <dbReference type="ChEBI" id="CHEBI:18248"/>
    </ligandPart>
</feature>
<keyword evidence="5" id="KW-0560">Oxidoreductase</keyword>